<evidence type="ECO:0000256" key="1">
    <source>
        <dbReference type="SAM" id="MobiDB-lite"/>
    </source>
</evidence>
<feature type="compositionally biased region" description="Pro residues" evidence="1">
    <location>
        <begin position="242"/>
        <end position="252"/>
    </location>
</feature>
<protein>
    <submittedName>
        <fullName evidence="2">Uncharacterized protein</fullName>
    </submittedName>
</protein>
<feature type="compositionally biased region" description="Low complexity" evidence="1">
    <location>
        <begin position="299"/>
        <end position="308"/>
    </location>
</feature>
<name>A0A9N8H0D9_9STRA</name>
<dbReference type="AlphaFoldDB" id="A0A9N8H0D9"/>
<dbReference type="Proteomes" id="UP001153069">
    <property type="component" value="Unassembled WGS sequence"/>
</dbReference>
<feature type="region of interest" description="Disordered" evidence="1">
    <location>
        <begin position="162"/>
        <end position="348"/>
    </location>
</feature>
<comment type="caution">
    <text evidence="2">The sequence shown here is derived from an EMBL/GenBank/DDBJ whole genome shotgun (WGS) entry which is preliminary data.</text>
</comment>
<feature type="compositionally biased region" description="Low complexity" evidence="1">
    <location>
        <begin position="253"/>
        <end position="273"/>
    </location>
</feature>
<organism evidence="2 3">
    <name type="scientific">Seminavis robusta</name>
    <dbReference type="NCBI Taxonomy" id="568900"/>
    <lineage>
        <taxon>Eukaryota</taxon>
        <taxon>Sar</taxon>
        <taxon>Stramenopiles</taxon>
        <taxon>Ochrophyta</taxon>
        <taxon>Bacillariophyta</taxon>
        <taxon>Bacillariophyceae</taxon>
        <taxon>Bacillariophycidae</taxon>
        <taxon>Naviculales</taxon>
        <taxon>Naviculaceae</taxon>
        <taxon>Seminavis</taxon>
    </lineage>
</organism>
<accession>A0A9N8H0D9</accession>
<feature type="compositionally biased region" description="Pro residues" evidence="1">
    <location>
        <begin position="309"/>
        <end position="318"/>
    </location>
</feature>
<feature type="compositionally biased region" description="Low complexity" evidence="1">
    <location>
        <begin position="168"/>
        <end position="183"/>
    </location>
</feature>
<feature type="region of interest" description="Disordered" evidence="1">
    <location>
        <begin position="694"/>
        <end position="722"/>
    </location>
</feature>
<reference evidence="2" key="1">
    <citation type="submission" date="2020-06" db="EMBL/GenBank/DDBJ databases">
        <authorList>
            <consortium name="Plant Systems Biology data submission"/>
        </authorList>
    </citation>
    <scope>NUCLEOTIDE SEQUENCE</scope>
    <source>
        <strain evidence="2">D6</strain>
    </source>
</reference>
<dbReference type="EMBL" id="CAICTM010000019">
    <property type="protein sequence ID" value="CAB9497393.1"/>
    <property type="molecule type" value="Genomic_DNA"/>
</dbReference>
<keyword evidence="3" id="KW-1185">Reference proteome</keyword>
<feature type="region of interest" description="Disordered" evidence="1">
    <location>
        <begin position="771"/>
        <end position="809"/>
    </location>
</feature>
<evidence type="ECO:0000313" key="3">
    <source>
        <dbReference type="Proteomes" id="UP001153069"/>
    </source>
</evidence>
<evidence type="ECO:0000313" key="2">
    <source>
        <dbReference type="EMBL" id="CAB9497393.1"/>
    </source>
</evidence>
<feature type="compositionally biased region" description="Low complexity" evidence="1">
    <location>
        <begin position="319"/>
        <end position="334"/>
    </location>
</feature>
<sequence length="809" mass="86479">MRFHGAAAFLLTRGLGPTSHQSALDVSRPFNWMPPQRNVNRMIPALNMVDAELTGKVADAFYEMNNQMKKKDDETLRALAEISASFKKLAEGDFPRLFHTQEPAAVNGDVAPPANGASLPAVALPAVAPISGNAVADPPVNGAHVPEAASARPSFMASLKKNAQFKGSSAPPAATSGSDAPASYMDSLKTKNGASGPSKPAPTSYLDALHQVPDPSPPGHSGSYFDSMARAASMAPANSGPKAPPKQQPKPQAPVTGQMPYSPPSQQQAQAAFSPPPPQQEKPKPQAPPMSYSPPPPQQQTAQATHSQPRPPSMPYAPPQQAAQAKPPAASQRADPPPEFYKPPVAEQKMILEQPPAKVQRMATRAEVLDFGPDHEDMMGAGRAPIVETPKARHVVVPPTEYTEKYGPGFDEHMHSESFRSFPPPHVPQEPLPQSRISIGAKKMSGYIPGIEAPGMSGQAQNIPDPAPKVPISRFAKKVSGLDQMHEQAPRVPEPVPKPPISPFAQIVSGMEGMTERAQQLPTPKPLPPMSVFAKKVGGWDDVSSAPPVSPPPRIEPPMSVFSQKISGMEGMLEQAPHVPQPKPKAPMSVFSQRAAHNMEGMSAPNAPLPMPKPPMSVFSQKIPGITSDMERMQASNGARMVPPAEPQQQQRISIAARKVSGIPNHTAPNPEWYEIQKPSQPVSVFSKKVSGLIPDNGGYADSSQPRPEPPTPRFSKRINSNVPRVVANNGNSMSNESAQHVPKPNPIRRPYVVGVTEAPGFSLDHQEAIEAGSAPRVATHRPTTRNSGWDGPAPGSFEVNPDFQNYHP</sequence>
<proteinExistence type="predicted"/>
<gene>
    <name evidence="2" type="ORF">SEMRO_19_G013440.1</name>
</gene>
<feature type="compositionally biased region" description="Pro residues" evidence="1">
    <location>
        <begin position="274"/>
        <end position="298"/>
    </location>
</feature>